<comment type="caution">
    <text evidence="1">The sequence shown here is derived from an EMBL/GenBank/DDBJ whole genome shotgun (WGS) entry which is preliminary data.</text>
</comment>
<evidence type="ECO:0000313" key="1">
    <source>
        <dbReference type="EMBL" id="MEK8130019.1"/>
    </source>
</evidence>
<dbReference type="Proteomes" id="UP001469365">
    <property type="component" value="Unassembled WGS sequence"/>
</dbReference>
<organism evidence="1 2">
    <name type="scientific">Paenibacillus filicis</name>
    <dbReference type="NCBI Taxonomy" id="669464"/>
    <lineage>
        <taxon>Bacteria</taxon>
        <taxon>Bacillati</taxon>
        <taxon>Bacillota</taxon>
        <taxon>Bacilli</taxon>
        <taxon>Bacillales</taxon>
        <taxon>Paenibacillaceae</taxon>
        <taxon>Paenibacillus</taxon>
    </lineage>
</organism>
<keyword evidence="2" id="KW-1185">Reference proteome</keyword>
<proteinExistence type="predicted"/>
<name>A0ABU9DMP0_9BACL</name>
<gene>
    <name evidence="1" type="ORF">WMW72_19115</name>
</gene>
<dbReference type="RefSeq" id="WP_341417147.1">
    <property type="nucleotide sequence ID" value="NZ_JBBPCC010000012.1"/>
</dbReference>
<reference evidence="1 2" key="1">
    <citation type="submission" date="2024-04" db="EMBL/GenBank/DDBJ databases">
        <title>draft genome sequnece of Paenibacillus filicis.</title>
        <authorList>
            <person name="Kim D.-U."/>
        </authorList>
    </citation>
    <scope>NUCLEOTIDE SEQUENCE [LARGE SCALE GENOMIC DNA]</scope>
    <source>
        <strain evidence="1 2">KACC14197</strain>
    </source>
</reference>
<evidence type="ECO:0000313" key="2">
    <source>
        <dbReference type="Proteomes" id="UP001469365"/>
    </source>
</evidence>
<protein>
    <submittedName>
        <fullName evidence="1">Uncharacterized protein</fullName>
    </submittedName>
</protein>
<accession>A0ABU9DMP0</accession>
<dbReference type="EMBL" id="JBBPCC010000012">
    <property type="protein sequence ID" value="MEK8130019.1"/>
    <property type="molecule type" value="Genomic_DNA"/>
</dbReference>
<sequence length="587" mass="66056">MAISILSITDCFANQEEGSRLVPSFHFLNIEDDSPFRLMRMQPQEQLTACPDEGVQHTTAGHLNKCREALRIARAEHADLLMTPEYCVPVSLIHEILTTPSLQPHPNSLWCLGCQSLSLEAFHDHMMHWGDLAIVARKPLEDMRPSRFVNFLLYMFLSQEGRLCLVPQLKMQRMNDPQFVCEGAGLSLGSKVILFGDSSANQLFSILCADAFHPEIKPGSLFVPNREPRRFIVLHPQLNPGPRHPDISALRNNLFDNTSARDMIYITCNWADGTVIRTAEGPPLAITSPWSSIYRRFISLDGQQSWNEQLRKTRTDNLRHGLGFGFLAKKKYKVWFAVKAEHLQLILLTKPYDGGAELVRPRGSVQAEKAFIPSDDGNGWRQSELTFPTALPALLTAEAAEELAYPLTASVEERDKFFGYCLGHLEDGQLTITDQEHSPRLSYHVDDHCESARQREAGLVIRLIHCLRSTESLPNQLRRFQGQFRLQLAARAPFNLLPRSGHEKSGALVIYADQADGAAMKRIVDRLFNVMPAAQLLLEDNMCVFSHSVDGEMVHYPAVTDHWTVPVRSSHTTEFTEGGLSIDAELD</sequence>